<dbReference type="GeneID" id="24109263"/>
<feature type="region of interest" description="Disordered" evidence="2">
    <location>
        <begin position="353"/>
        <end position="381"/>
    </location>
</feature>
<dbReference type="STRING" id="1305764.R9P5A4"/>
<dbReference type="Proteomes" id="UP000014071">
    <property type="component" value="Unassembled WGS sequence"/>
</dbReference>
<dbReference type="HOGENOM" id="CLU_049918_2_1_1"/>
<keyword evidence="4" id="KW-1185">Reference proteome</keyword>
<dbReference type="SUPFAM" id="SSF54001">
    <property type="entry name" value="Cysteine proteinases"/>
    <property type="match status" value="1"/>
</dbReference>
<evidence type="ECO:0000256" key="1">
    <source>
        <dbReference type="ARBA" id="ARBA00006547"/>
    </source>
</evidence>
<name>R9P5A4_PSEHS</name>
<dbReference type="GO" id="GO:0016407">
    <property type="term" value="F:acetyltransferase activity"/>
    <property type="evidence" value="ECO:0007669"/>
    <property type="project" value="InterPro"/>
</dbReference>
<feature type="compositionally biased region" description="Basic and acidic residues" evidence="2">
    <location>
        <begin position="354"/>
        <end position="368"/>
    </location>
</feature>
<protein>
    <submittedName>
        <fullName evidence="3">Uncharacterized protein</fullName>
    </submittedName>
</protein>
<dbReference type="Gene3D" id="3.30.2140.20">
    <property type="match status" value="1"/>
</dbReference>
<dbReference type="PANTHER" id="PTHR11786">
    <property type="entry name" value="N-HYDROXYARYLAMINE O-ACETYLTRANSFERASE"/>
    <property type="match status" value="1"/>
</dbReference>
<dbReference type="AlphaFoldDB" id="R9P5A4"/>
<dbReference type="InterPro" id="IPR053710">
    <property type="entry name" value="Arylamine_NAT_domain_sf"/>
</dbReference>
<dbReference type="RefSeq" id="XP_012189984.1">
    <property type="nucleotide sequence ID" value="XM_012334594.1"/>
</dbReference>
<dbReference type="InterPro" id="IPR038765">
    <property type="entry name" value="Papain-like_cys_pep_sf"/>
</dbReference>
<dbReference type="eggNOG" id="ENOG502S76B">
    <property type="taxonomic scope" value="Eukaryota"/>
</dbReference>
<comment type="similarity">
    <text evidence="1">Belongs to the arylamine N-acetyltransferase family.</text>
</comment>
<dbReference type="Pfam" id="PF00797">
    <property type="entry name" value="Acetyltransf_2"/>
    <property type="match status" value="1"/>
</dbReference>
<dbReference type="PANTHER" id="PTHR11786:SF0">
    <property type="entry name" value="ARYLAMINE N-ACETYLTRANSFERASE 4-RELATED"/>
    <property type="match status" value="1"/>
</dbReference>
<organism evidence="3 4">
    <name type="scientific">Pseudozyma hubeiensis (strain SY62)</name>
    <name type="common">Yeast</name>
    <dbReference type="NCBI Taxonomy" id="1305764"/>
    <lineage>
        <taxon>Eukaryota</taxon>
        <taxon>Fungi</taxon>
        <taxon>Dikarya</taxon>
        <taxon>Basidiomycota</taxon>
        <taxon>Ustilaginomycotina</taxon>
        <taxon>Ustilaginomycetes</taxon>
        <taxon>Ustilaginales</taxon>
        <taxon>Ustilaginaceae</taxon>
        <taxon>Pseudozyma</taxon>
    </lineage>
</organism>
<evidence type="ECO:0000313" key="4">
    <source>
        <dbReference type="Proteomes" id="UP000014071"/>
    </source>
</evidence>
<feature type="compositionally biased region" description="Polar residues" evidence="2">
    <location>
        <begin position="370"/>
        <end position="381"/>
    </location>
</feature>
<evidence type="ECO:0000313" key="3">
    <source>
        <dbReference type="EMBL" id="GAC96397.1"/>
    </source>
</evidence>
<gene>
    <name evidence="3" type="ORF">PHSY_003977</name>
</gene>
<dbReference type="InterPro" id="IPR001447">
    <property type="entry name" value="Arylamine_N-AcTrfase"/>
</dbReference>
<evidence type="ECO:0000256" key="2">
    <source>
        <dbReference type="SAM" id="MobiDB-lite"/>
    </source>
</evidence>
<sequence length="381" mass="42861">MPNLRPKHLASRLTEAQTRTVLSTISFPHFTPTSSLPPPTLTTLSLLHIHFLTTFPFEALSLNYEPGGLMSPHLPDIYSRFVERRLGGGYCLQVNQLYREMLSALGFRWIGVMGRVFANGDWSGLTHTTTLVLLDSHVDSSKKVYYLSDVGFGSSPHRPLLLRDGWEEFGRGGEKFRLVKADVHPSSIFEESDEQTDDAEVLAIASNQTTWRLQNRKKADKDWENCYSFSPLECFTPDYIATNKATSHAQSVPFATTILVVRYLLHLQLVSQSEALVERDGLAKDLYPYHPSVVEQRLIVGDRYLVRVGDEVKVDKVISSEEERVGLLKSEFGLLQHVETQVAVNEISGKPSRLKSDEKKVKEEHKVEVNGSSTRSTIDTA</sequence>
<accession>R9P5A4</accession>
<dbReference type="EMBL" id="DF238801">
    <property type="protein sequence ID" value="GAC96397.1"/>
    <property type="molecule type" value="Genomic_DNA"/>
</dbReference>
<dbReference type="OrthoDB" id="10260017at2759"/>
<proteinExistence type="inferred from homology"/>
<reference evidence="4" key="1">
    <citation type="journal article" date="2013" name="Genome Announc.">
        <title>Draft genome sequence of the basidiomycetous yeast-like fungus Pseudozyma hubeiensis SY62, which produces an abundant amount of the biosurfactant mannosylerythritol lipids.</title>
        <authorList>
            <person name="Konishi M."/>
            <person name="Hatada Y."/>
            <person name="Horiuchi J."/>
        </authorList>
    </citation>
    <scope>NUCLEOTIDE SEQUENCE [LARGE SCALE GENOMIC DNA]</scope>
    <source>
        <strain evidence="4">SY62</strain>
    </source>
</reference>